<gene>
    <name evidence="6" type="ORF">LSAA_6196</name>
</gene>
<evidence type="ECO:0000256" key="1">
    <source>
        <dbReference type="ARBA" id="ARBA00022737"/>
    </source>
</evidence>
<dbReference type="EMBL" id="HG994581">
    <property type="protein sequence ID" value="CAF2872289.1"/>
    <property type="molecule type" value="Genomic_DNA"/>
</dbReference>
<dbReference type="OrthoDB" id="6351746at2759"/>
<sequence>MTPSQTYRSKIGDSVNMDCDVLSLGSTIITWYKGDRIISAGNLKILEDPRIQINVKQGRGIQIIIQNVHTQDQGIYSCEVNFKDNPIKLSHNLEILVPPVIKSINGGRNSIRVKQGSKVALNCTASGHPKPLIHWEREHRNYFPNGQIQEKGALLLLPAIHHTYAGTYICVANNNVTLPVKSEVRVEVMYVPEVRVDSSWVHTGSGKKAILACYVKANPNPEVDWYKGSMKLSDGERHTLRKTGNRYMMFIQNITVNDFGNYSCQAQNEIGKAKKELTTITLTGSPTKPIITSIPSGQNRYSFHLQWTVMTSYPIRRHIIYIWRLPNTDQSLSNDISKLMVPDPQKKIVRIREQSVQERHMFDHNNETQSFENNLKGLAPATGYGAQVKTENMIGWSPLSDLFIFTTSHIENIPKELSSKIEDEEITPAGILNVPSSSSTFSSSNSISSVCSHSIDLKVNSTRRNKSEEWLHWLPWWDSSKDGILYSMVILGLITLPMTFLTGTPIECVIHPDLCRLDMHDISTNYAKKFCTENNVSPFLLYFPFMLFLAPLILVIIRKFFISVYNSQSRLEMFYSMILKDTWKEKINSSGCYYSYLYSTICEVFASFLLEYFFCSFRKIDGISGATFECLVHNLPFICIIPNCKFFWAMFYSAQSLLVLYNISCIYALVWILYPRVGRLQKILSGCRRLENKVIINGLGSYSDTFKLLPTRNLSTTAHSTNLSFLPRKIPVIRLDMYYDSKAKDFKLLMNLLAENNCRGGFAQSLRILAMFDKHFQRLWKAQDTKIVIQPYFTAFGEFNVDLNHHNLKECLLSEQHNSEEKESSSPSSFERKHPCEKTDINNYCEVENNMKRWYKYNARFDGLESGKEYVISISTEVDGRTITQVDNKVYKPPHECPFRKNKNGQV</sequence>
<keyword evidence="4" id="KW-1133">Transmembrane helix</keyword>
<evidence type="ECO:0000256" key="2">
    <source>
        <dbReference type="ARBA" id="ARBA00023319"/>
    </source>
</evidence>
<dbReference type="InterPro" id="IPR013098">
    <property type="entry name" value="Ig_I-set"/>
</dbReference>
<dbReference type="InterPro" id="IPR013151">
    <property type="entry name" value="Immunoglobulin_dom"/>
</dbReference>
<dbReference type="SMART" id="SM00408">
    <property type="entry name" value="IGc2"/>
    <property type="match status" value="3"/>
</dbReference>
<dbReference type="SUPFAM" id="SSF49265">
    <property type="entry name" value="Fibronectin type III"/>
    <property type="match status" value="1"/>
</dbReference>
<dbReference type="GO" id="GO:0030424">
    <property type="term" value="C:axon"/>
    <property type="evidence" value="ECO:0007669"/>
    <property type="project" value="TreeGrafter"/>
</dbReference>
<dbReference type="GO" id="GO:0008046">
    <property type="term" value="F:axon guidance receptor activity"/>
    <property type="evidence" value="ECO:0007669"/>
    <property type="project" value="TreeGrafter"/>
</dbReference>
<feature type="transmembrane region" description="Helical" evidence="4">
    <location>
        <begin position="593"/>
        <end position="614"/>
    </location>
</feature>
<dbReference type="InterPro" id="IPR003961">
    <property type="entry name" value="FN3_dom"/>
</dbReference>
<reference evidence="6" key="1">
    <citation type="submission" date="2021-02" db="EMBL/GenBank/DDBJ databases">
        <authorList>
            <person name="Bekaert M."/>
        </authorList>
    </citation>
    <scope>NUCLEOTIDE SEQUENCE</scope>
    <source>
        <strain evidence="6">IoA-00</strain>
    </source>
</reference>
<dbReference type="Pfam" id="PF13927">
    <property type="entry name" value="Ig_3"/>
    <property type="match status" value="1"/>
</dbReference>
<dbReference type="Pfam" id="PF00047">
    <property type="entry name" value="ig"/>
    <property type="match status" value="1"/>
</dbReference>
<dbReference type="InterPro" id="IPR003598">
    <property type="entry name" value="Ig_sub2"/>
</dbReference>
<protein>
    <submittedName>
        <fullName evidence="6">(salmon louse) hypothetical protein</fullName>
    </submittedName>
</protein>
<dbReference type="InterPro" id="IPR036179">
    <property type="entry name" value="Ig-like_dom_sf"/>
</dbReference>
<keyword evidence="2" id="KW-0393">Immunoglobulin domain</keyword>
<keyword evidence="1" id="KW-0677">Repeat</keyword>
<dbReference type="SUPFAM" id="SSF48726">
    <property type="entry name" value="Immunoglobulin"/>
    <property type="match status" value="2"/>
</dbReference>
<feature type="domain" description="Ig-like" evidence="5">
    <location>
        <begin position="98"/>
        <end position="187"/>
    </location>
</feature>
<dbReference type="PANTHER" id="PTHR45080:SF33">
    <property type="entry name" value="IG-LIKE DOMAIN-CONTAINING PROTEIN"/>
    <property type="match status" value="1"/>
</dbReference>
<dbReference type="InterPro" id="IPR007110">
    <property type="entry name" value="Ig-like_dom"/>
</dbReference>
<dbReference type="GO" id="GO:0043025">
    <property type="term" value="C:neuronal cell body"/>
    <property type="evidence" value="ECO:0007669"/>
    <property type="project" value="TreeGrafter"/>
</dbReference>
<dbReference type="InterPro" id="IPR036116">
    <property type="entry name" value="FN3_sf"/>
</dbReference>
<dbReference type="Pfam" id="PF07679">
    <property type="entry name" value="I-set"/>
    <property type="match status" value="1"/>
</dbReference>
<dbReference type="GO" id="GO:0005886">
    <property type="term" value="C:plasma membrane"/>
    <property type="evidence" value="ECO:0007669"/>
    <property type="project" value="TreeGrafter"/>
</dbReference>
<evidence type="ECO:0000259" key="5">
    <source>
        <dbReference type="PROSITE" id="PS50835"/>
    </source>
</evidence>
<dbReference type="PROSITE" id="PS50835">
    <property type="entry name" value="IG_LIKE"/>
    <property type="match status" value="3"/>
</dbReference>
<feature type="transmembrane region" description="Helical" evidence="4">
    <location>
        <begin position="539"/>
        <end position="561"/>
    </location>
</feature>
<keyword evidence="4" id="KW-0472">Membrane</keyword>
<feature type="transmembrane region" description="Helical" evidence="4">
    <location>
        <begin position="652"/>
        <end position="674"/>
    </location>
</feature>
<proteinExistence type="predicted"/>
<evidence type="ECO:0000256" key="3">
    <source>
        <dbReference type="SAM" id="MobiDB-lite"/>
    </source>
</evidence>
<dbReference type="GO" id="GO:0007156">
    <property type="term" value="P:homophilic cell adhesion via plasma membrane adhesion molecules"/>
    <property type="evidence" value="ECO:0007669"/>
    <property type="project" value="TreeGrafter"/>
</dbReference>
<dbReference type="AlphaFoldDB" id="A0A7R8CND7"/>
<dbReference type="InterPro" id="IPR050958">
    <property type="entry name" value="Cell_Adh-Cytoskel_Orgn"/>
</dbReference>
<feature type="domain" description="Ig-like" evidence="5">
    <location>
        <begin position="192"/>
        <end position="278"/>
    </location>
</feature>
<organism evidence="6 7">
    <name type="scientific">Lepeophtheirus salmonis</name>
    <name type="common">Salmon louse</name>
    <name type="synonym">Caligus salmonis</name>
    <dbReference type="NCBI Taxonomy" id="72036"/>
    <lineage>
        <taxon>Eukaryota</taxon>
        <taxon>Metazoa</taxon>
        <taxon>Ecdysozoa</taxon>
        <taxon>Arthropoda</taxon>
        <taxon>Crustacea</taxon>
        <taxon>Multicrustacea</taxon>
        <taxon>Hexanauplia</taxon>
        <taxon>Copepoda</taxon>
        <taxon>Siphonostomatoida</taxon>
        <taxon>Caligidae</taxon>
        <taxon>Lepeophtheirus</taxon>
    </lineage>
</organism>
<dbReference type="Proteomes" id="UP000675881">
    <property type="component" value="Chromosome 2"/>
</dbReference>
<dbReference type="InterPro" id="IPR003599">
    <property type="entry name" value="Ig_sub"/>
</dbReference>
<dbReference type="Gene3D" id="2.60.40.10">
    <property type="entry name" value="Immunoglobulins"/>
    <property type="match status" value="4"/>
</dbReference>
<keyword evidence="7" id="KW-1185">Reference proteome</keyword>
<evidence type="ECO:0000313" key="7">
    <source>
        <dbReference type="Proteomes" id="UP000675881"/>
    </source>
</evidence>
<accession>A0A7R8CND7</accession>
<dbReference type="CDD" id="cd00096">
    <property type="entry name" value="Ig"/>
    <property type="match status" value="2"/>
</dbReference>
<feature type="compositionally biased region" description="Basic and acidic residues" evidence="3">
    <location>
        <begin position="817"/>
        <end position="835"/>
    </location>
</feature>
<dbReference type="PANTHER" id="PTHR45080">
    <property type="entry name" value="CONTACTIN 5"/>
    <property type="match status" value="1"/>
</dbReference>
<evidence type="ECO:0000256" key="4">
    <source>
        <dbReference type="SAM" id="Phobius"/>
    </source>
</evidence>
<dbReference type="InterPro" id="IPR013783">
    <property type="entry name" value="Ig-like_fold"/>
</dbReference>
<feature type="domain" description="Ig-like" evidence="5">
    <location>
        <begin position="1"/>
        <end position="90"/>
    </location>
</feature>
<dbReference type="GO" id="GO:0050808">
    <property type="term" value="P:synapse organization"/>
    <property type="evidence" value="ECO:0007669"/>
    <property type="project" value="TreeGrafter"/>
</dbReference>
<evidence type="ECO:0000313" key="6">
    <source>
        <dbReference type="EMBL" id="CAF2872289.1"/>
    </source>
</evidence>
<dbReference type="SMART" id="SM00409">
    <property type="entry name" value="IG"/>
    <property type="match status" value="3"/>
</dbReference>
<dbReference type="FunFam" id="2.60.40.10:FF:000107">
    <property type="entry name" value="Myosin, light chain kinase a"/>
    <property type="match status" value="1"/>
</dbReference>
<feature type="region of interest" description="Disordered" evidence="3">
    <location>
        <begin position="815"/>
        <end position="835"/>
    </location>
</feature>
<keyword evidence="4" id="KW-0812">Transmembrane</keyword>
<dbReference type="CDD" id="cd00063">
    <property type="entry name" value="FN3"/>
    <property type="match status" value="1"/>
</dbReference>
<name>A0A7R8CND7_LEPSM</name>